<dbReference type="AlphaFoldDB" id="A0A5B6ZL02"/>
<evidence type="ECO:0000313" key="2">
    <source>
        <dbReference type="EMBL" id="MPA44655.1"/>
    </source>
</evidence>
<protein>
    <submittedName>
        <fullName evidence="2">Uncharacterized protein</fullName>
    </submittedName>
</protein>
<feature type="region of interest" description="Disordered" evidence="1">
    <location>
        <begin position="39"/>
        <end position="84"/>
    </location>
</feature>
<proteinExistence type="predicted"/>
<dbReference type="PANTHER" id="PTHR35318:SF2">
    <property type="entry name" value="OS08G0138900 PROTEIN"/>
    <property type="match status" value="1"/>
</dbReference>
<sequence length="156" mass="17353">MADSVFIILRIHNSSLRPSPVTSDMKFLLEFVSCCGPASRPSVATTTPPPAEETRSLVHSPPPSRTDNRRYRRRKRERMAASRSDSVAEWRPSLCAISEDNIVPEKDARAAVGSERILKRKVASTARVHVRSYSDDIGRAHLPAIIPAFSPTPFLF</sequence>
<dbReference type="PANTHER" id="PTHR35318">
    <property type="entry name" value="BNAA10G08410D PROTEIN"/>
    <property type="match status" value="1"/>
</dbReference>
<accession>A0A5B6ZL02</accession>
<gene>
    <name evidence="2" type="ORF">Din_014096</name>
</gene>
<evidence type="ECO:0000256" key="1">
    <source>
        <dbReference type="SAM" id="MobiDB-lite"/>
    </source>
</evidence>
<organism evidence="2">
    <name type="scientific">Davidia involucrata</name>
    <name type="common">Dove tree</name>
    <dbReference type="NCBI Taxonomy" id="16924"/>
    <lineage>
        <taxon>Eukaryota</taxon>
        <taxon>Viridiplantae</taxon>
        <taxon>Streptophyta</taxon>
        <taxon>Embryophyta</taxon>
        <taxon>Tracheophyta</taxon>
        <taxon>Spermatophyta</taxon>
        <taxon>Magnoliopsida</taxon>
        <taxon>eudicotyledons</taxon>
        <taxon>Gunneridae</taxon>
        <taxon>Pentapetalae</taxon>
        <taxon>asterids</taxon>
        <taxon>Cornales</taxon>
        <taxon>Nyssaceae</taxon>
        <taxon>Davidia</taxon>
    </lineage>
</organism>
<dbReference type="EMBL" id="GHES01014096">
    <property type="protein sequence ID" value="MPA44655.1"/>
    <property type="molecule type" value="Transcribed_RNA"/>
</dbReference>
<name>A0A5B6ZL02_DAVIN</name>
<reference evidence="2" key="1">
    <citation type="submission" date="2019-08" db="EMBL/GenBank/DDBJ databases">
        <title>Reference gene set and small RNA set construction with multiple tissues from Davidia involucrata Baill.</title>
        <authorList>
            <person name="Yang H."/>
            <person name="Zhou C."/>
            <person name="Li G."/>
            <person name="Wang J."/>
            <person name="Gao P."/>
            <person name="Wang M."/>
            <person name="Wang R."/>
            <person name="Zhao Y."/>
        </authorList>
    </citation>
    <scope>NUCLEOTIDE SEQUENCE</scope>
    <source>
        <tissue evidence="2">Mixed with DoveR01_LX</tissue>
    </source>
</reference>